<dbReference type="EMBL" id="JAVDWU010000006">
    <property type="protein sequence ID" value="MDR7151055.1"/>
    <property type="molecule type" value="Genomic_DNA"/>
</dbReference>
<evidence type="ECO:0000313" key="5">
    <source>
        <dbReference type="EMBL" id="MDR7151055.1"/>
    </source>
</evidence>
<evidence type="ECO:0000313" key="6">
    <source>
        <dbReference type="Proteomes" id="UP001265700"/>
    </source>
</evidence>
<dbReference type="Proteomes" id="UP001265700">
    <property type="component" value="Unassembled WGS sequence"/>
</dbReference>
<comment type="caution">
    <text evidence="5">The sequence shown here is derived from an EMBL/GenBank/DDBJ whole genome shotgun (WGS) entry which is preliminary data.</text>
</comment>
<keyword evidence="5" id="KW-0449">Lipoprotein</keyword>
<evidence type="ECO:0000256" key="2">
    <source>
        <dbReference type="ARBA" id="ARBA00022729"/>
    </source>
</evidence>
<name>A0ABU1WP26_9BURK</name>
<evidence type="ECO:0000256" key="4">
    <source>
        <dbReference type="SAM" id="SignalP"/>
    </source>
</evidence>
<dbReference type="PANTHER" id="PTHR30035:SF3">
    <property type="entry name" value="INTERMEMBRANE PHOSPHOLIPID TRANSPORT SYSTEM LIPOPROTEIN MLAA"/>
    <property type="match status" value="1"/>
</dbReference>
<proteinExistence type="inferred from homology"/>
<dbReference type="Pfam" id="PF04333">
    <property type="entry name" value="MlaA"/>
    <property type="match status" value="1"/>
</dbReference>
<keyword evidence="6" id="KW-1185">Reference proteome</keyword>
<comment type="similarity">
    <text evidence="1">Belongs to the MlaA family.</text>
</comment>
<evidence type="ECO:0000256" key="3">
    <source>
        <dbReference type="SAM" id="MobiDB-lite"/>
    </source>
</evidence>
<keyword evidence="2 4" id="KW-0732">Signal</keyword>
<organism evidence="5 6">
    <name type="scientific">Hydrogenophaga palleronii</name>
    <dbReference type="NCBI Taxonomy" id="65655"/>
    <lineage>
        <taxon>Bacteria</taxon>
        <taxon>Pseudomonadati</taxon>
        <taxon>Pseudomonadota</taxon>
        <taxon>Betaproteobacteria</taxon>
        <taxon>Burkholderiales</taxon>
        <taxon>Comamonadaceae</taxon>
        <taxon>Hydrogenophaga</taxon>
    </lineage>
</organism>
<evidence type="ECO:0000256" key="1">
    <source>
        <dbReference type="ARBA" id="ARBA00010634"/>
    </source>
</evidence>
<dbReference type="PRINTS" id="PR01805">
    <property type="entry name" value="VACJLIPOPROT"/>
</dbReference>
<accession>A0ABU1WP26</accession>
<feature type="region of interest" description="Disordered" evidence="3">
    <location>
        <begin position="236"/>
        <end position="256"/>
    </location>
</feature>
<protein>
    <submittedName>
        <fullName evidence="5">Phospholipid-binding lipoprotein MlaA</fullName>
    </submittedName>
</protein>
<dbReference type="PROSITE" id="PS51257">
    <property type="entry name" value="PROKAR_LIPOPROTEIN"/>
    <property type="match status" value="1"/>
</dbReference>
<reference evidence="5 6" key="1">
    <citation type="submission" date="2023-07" db="EMBL/GenBank/DDBJ databases">
        <title>Sorghum-associated microbial communities from plants grown in Nebraska, USA.</title>
        <authorList>
            <person name="Schachtman D."/>
        </authorList>
    </citation>
    <scope>NUCLEOTIDE SEQUENCE [LARGE SCALE GENOMIC DNA]</scope>
    <source>
        <strain evidence="5 6">4249</strain>
    </source>
</reference>
<feature type="chain" id="PRO_5046314546" evidence="4">
    <location>
        <begin position="31"/>
        <end position="256"/>
    </location>
</feature>
<dbReference type="InterPro" id="IPR007428">
    <property type="entry name" value="MlaA"/>
</dbReference>
<dbReference type="RefSeq" id="WP_405001032.1">
    <property type="nucleotide sequence ID" value="NZ_JAVDWU010000006.1"/>
</dbReference>
<sequence>MHMLFRDVKKLRRLKLLGIACLMTMLGACATGPDANPRDPLEPFNRGVWKFNDAVDGAVVKPVAEVYREVTPDLVRTGVSNFFGNLSDFWSFINATLQARPQEAVENLARFNVNTILGLGGLLDIASEMGIDRTKLDFGQTMGRWGVPSGPYLVLPLLGPSSVRDAAGFSVESRGDLVMGINHIPARNSLYTLRLIEARANLLRASSMLEGAALDKYSFSRDFYLQRRESQIESLIDKGVGNRDGGDAGDDTNGNE</sequence>
<gene>
    <name evidence="5" type="ORF">J2W49_003028</name>
</gene>
<dbReference type="PANTHER" id="PTHR30035">
    <property type="entry name" value="LIPOPROTEIN VACJ-RELATED"/>
    <property type="match status" value="1"/>
</dbReference>
<feature type="signal peptide" evidence="4">
    <location>
        <begin position="1"/>
        <end position="30"/>
    </location>
</feature>